<name>A0A8B8K4D2_ABRPR</name>
<dbReference type="Proteomes" id="UP000694853">
    <property type="component" value="Unplaced"/>
</dbReference>
<evidence type="ECO:0000313" key="3">
    <source>
        <dbReference type="RefSeq" id="XP_027337928.1"/>
    </source>
</evidence>
<feature type="transmembrane region" description="Helical" evidence="1">
    <location>
        <begin position="448"/>
        <end position="471"/>
    </location>
</feature>
<dbReference type="GeneID" id="113851604"/>
<keyword evidence="1" id="KW-0472">Membrane</keyword>
<organism evidence="2 3">
    <name type="scientific">Abrus precatorius</name>
    <name type="common">Indian licorice</name>
    <name type="synonym">Glycine abrus</name>
    <dbReference type="NCBI Taxonomy" id="3816"/>
    <lineage>
        <taxon>Eukaryota</taxon>
        <taxon>Viridiplantae</taxon>
        <taxon>Streptophyta</taxon>
        <taxon>Embryophyta</taxon>
        <taxon>Tracheophyta</taxon>
        <taxon>Spermatophyta</taxon>
        <taxon>Magnoliopsida</taxon>
        <taxon>eudicotyledons</taxon>
        <taxon>Gunneridae</taxon>
        <taxon>Pentapetalae</taxon>
        <taxon>rosids</taxon>
        <taxon>fabids</taxon>
        <taxon>Fabales</taxon>
        <taxon>Fabaceae</taxon>
        <taxon>Papilionoideae</taxon>
        <taxon>50 kb inversion clade</taxon>
        <taxon>NPAAA clade</taxon>
        <taxon>indigoferoid/millettioid clade</taxon>
        <taxon>Abreae</taxon>
        <taxon>Abrus</taxon>
    </lineage>
</organism>
<reference evidence="2" key="1">
    <citation type="journal article" date="2019" name="Toxins">
        <title>Detection of Abrin-Like and Prepropulchellin-Like Toxin Genes and Transcripts Using Whole Genome Sequencing and Full-Length Transcript Sequencing of Abrus precatorius.</title>
        <authorList>
            <person name="Hovde B.T."/>
            <person name="Daligault H.E."/>
            <person name="Hanschen E.R."/>
            <person name="Kunde Y.A."/>
            <person name="Johnson M.B."/>
            <person name="Starkenburg S.R."/>
            <person name="Johnson S.L."/>
        </authorList>
    </citation>
    <scope>NUCLEOTIDE SEQUENCE [LARGE SCALE GENOMIC DNA]</scope>
</reference>
<dbReference type="Pfam" id="PF03140">
    <property type="entry name" value="DUF247"/>
    <property type="match status" value="1"/>
</dbReference>
<accession>A0A8B8K4D2</accession>
<dbReference type="PANTHER" id="PTHR31170">
    <property type="entry name" value="BNAC04G53230D PROTEIN"/>
    <property type="match status" value="1"/>
</dbReference>
<dbReference type="PANTHER" id="PTHR31170:SF20">
    <property type="entry name" value="DUF247 DOMAIN PROTEIN"/>
    <property type="match status" value="1"/>
</dbReference>
<evidence type="ECO:0000256" key="1">
    <source>
        <dbReference type="SAM" id="Phobius"/>
    </source>
</evidence>
<keyword evidence="2" id="KW-1185">Reference proteome</keyword>
<reference evidence="3" key="2">
    <citation type="submission" date="2025-08" db="UniProtKB">
        <authorList>
            <consortium name="RefSeq"/>
        </authorList>
    </citation>
    <scope>IDENTIFICATION</scope>
    <source>
        <tissue evidence="3">Young leaves</tissue>
    </source>
</reference>
<keyword evidence="1" id="KW-0812">Transmembrane</keyword>
<feature type="transmembrane region" description="Helical" evidence="1">
    <location>
        <begin position="415"/>
        <end position="436"/>
    </location>
</feature>
<dbReference type="KEGG" id="aprc:113851604"/>
<dbReference type="RefSeq" id="XP_027337928.1">
    <property type="nucleotide sequence ID" value="XM_027482127.1"/>
</dbReference>
<evidence type="ECO:0000313" key="2">
    <source>
        <dbReference type="Proteomes" id="UP000694853"/>
    </source>
</evidence>
<dbReference type="InterPro" id="IPR004158">
    <property type="entry name" value="DUF247_pln"/>
</dbReference>
<proteinExistence type="predicted"/>
<dbReference type="OrthoDB" id="1434189at2759"/>
<keyword evidence="1" id="KW-1133">Transmembrane helix</keyword>
<protein>
    <submittedName>
        <fullName evidence="3">UPF0481 protein At3g47200-like</fullName>
    </submittedName>
</protein>
<dbReference type="AlphaFoldDB" id="A0A8B8K4D2"/>
<sequence length="475" mass="53582">MPQQTQGNANNDTSWMVAIETMLDAIGHPEVQSSSISKVPDKIRKPNADAYMPRVVSIGPLHRGTKNDLLMMEPHKWSYTVNLLNQTQIPENTVVSAGPSTLENCGTDLLQLDNIVRASYGGNIHSEPHELAKVMLDGCFLLEFLQRHVETLSKGNNPNHGGDPVFQSQDMLRDILGDMLLLENQVPFIILKKLHRRIFPSVVPREQDHRVANLALAALSCPLVVSPSGVAHLLDLVHYSITNENGSHKTKQAELELNRSAMRLQAEGITIRPANSGNNNNGNAQKDNKLVNSFDFVINFENRVLEISPLHINEFKEVIWRNLIAWEQSRIEIRCKLTSYALFFQGLICCEHDIELLEHVGVIVNDSKKSKKDLEKLFRTIAEGVMYMDSCYSKTCDRLNNHKGTKPYKKWTIMAWHQCMDIFAIVVHYLITWFSLLKLIHEVFPTGWKLLGVLSGAALLGLTATQTYYIVPGHH</sequence>
<gene>
    <name evidence="3" type="primary">LOC113851604</name>
</gene>